<dbReference type="EMBL" id="CAXIEN010000414">
    <property type="protein sequence ID" value="CAL1297093.1"/>
    <property type="molecule type" value="Genomic_DNA"/>
</dbReference>
<comment type="caution">
    <text evidence="1">The sequence shown here is derived from an EMBL/GenBank/DDBJ whole genome shotgun (WGS) entry which is preliminary data.</text>
</comment>
<gene>
    <name evidence="1" type="ORF">LARSCL_LOCUS20093</name>
</gene>
<dbReference type="SUPFAM" id="SSF52799">
    <property type="entry name" value="(Phosphotyrosine protein) phosphatases II"/>
    <property type="match status" value="1"/>
</dbReference>
<dbReference type="InterPro" id="IPR039802">
    <property type="entry name" value="MTMR14"/>
</dbReference>
<evidence type="ECO:0000313" key="1">
    <source>
        <dbReference type="EMBL" id="CAL1297093.1"/>
    </source>
</evidence>
<organism evidence="1 2">
    <name type="scientific">Larinioides sclopetarius</name>
    <dbReference type="NCBI Taxonomy" id="280406"/>
    <lineage>
        <taxon>Eukaryota</taxon>
        <taxon>Metazoa</taxon>
        <taxon>Ecdysozoa</taxon>
        <taxon>Arthropoda</taxon>
        <taxon>Chelicerata</taxon>
        <taxon>Arachnida</taxon>
        <taxon>Araneae</taxon>
        <taxon>Araneomorphae</taxon>
        <taxon>Entelegynae</taxon>
        <taxon>Araneoidea</taxon>
        <taxon>Araneidae</taxon>
        <taxon>Larinioides</taxon>
    </lineage>
</organism>
<protein>
    <submittedName>
        <fullName evidence="1">Uncharacterized protein</fullName>
    </submittedName>
</protein>
<dbReference type="PANTHER" id="PTHR13524">
    <property type="entry name" value="MYOTUBULARIN-RELATED"/>
    <property type="match status" value="1"/>
</dbReference>
<evidence type="ECO:0000313" key="2">
    <source>
        <dbReference type="Proteomes" id="UP001497382"/>
    </source>
</evidence>
<accession>A0AAV2BNY0</accession>
<dbReference type="PANTHER" id="PTHR13524:SF2">
    <property type="entry name" value="MYOTUBULARIN-RELATED PROTEIN 14"/>
    <property type="match status" value="1"/>
</dbReference>
<reference evidence="1 2" key="1">
    <citation type="submission" date="2024-04" db="EMBL/GenBank/DDBJ databases">
        <authorList>
            <person name="Rising A."/>
            <person name="Reimegard J."/>
            <person name="Sonavane S."/>
            <person name="Akerstrom W."/>
            <person name="Nylinder S."/>
            <person name="Hedman E."/>
            <person name="Kallberg Y."/>
        </authorList>
    </citation>
    <scope>NUCLEOTIDE SEQUENCE [LARGE SCALE GENOMIC DNA]</scope>
</reference>
<name>A0AAV2BNY0_9ARAC</name>
<dbReference type="AlphaFoldDB" id="A0AAV2BNY0"/>
<feature type="non-terminal residue" evidence="1">
    <location>
        <position position="267"/>
    </location>
</feature>
<dbReference type="InterPro" id="IPR029021">
    <property type="entry name" value="Prot-tyrosine_phosphatase-like"/>
</dbReference>
<dbReference type="GO" id="GO:0004438">
    <property type="term" value="F:phosphatidylinositol-3-phosphate phosphatase activity"/>
    <property type="evidence" value="ECO:0007669"/>
    <property type="project" value="InterPro"/>
</dbReference>
<sequence length="267" mass="30534">MTNISAENIEELLALFSRKGQYDARTGEQSYEVHRKCEELFEKDYVCCKIENEKGSLSTNYPSWIIVPTDERSFSSKDSDSSKGTPCSTTNFDASKFKEIANKSNLARCRTRFPVPVILYKGKFVCRSATLACGGEMLWRDMSVCIFNTTTTESEEKSAPISRVSSSEKIDKENRYCDFKIVQLPYPGCEFFKKFKDNNYVAEGLMFDWEQNYVDSSLTLPSDSIASALGIHWSNYKVWDLVKLTQNYLKLLITYVVEGKLLKNLII</sequence>
<proteinExistence type="predicted"/>
<keyword evidence="2" id="KW-1185">Reference proteome</keyword>
<dbReference type="Proteomes" id="UP001497382">
    <property type="component" value="Unassembled WGS sequence"/>
</dbReference>